<dbReference type="AlphaFoldDB" id="A0AAD3RYF5"/>
<organism evidence="2 3">
    <name type="scientific">Nepenthes gracilis</name>
    <name type="common">Slender pitcher plant</name>
    <dbReference type="NCBI Taxonomy" id="150966"/>
    <lineage>
        <taxon>Eukaryota</taxon>
        <taxon>Viridiplantae</taxon>
        <taxon>Streptophyta</taxon>
        <taxon>Embryophyta</taxon>
        <taxon>Tracheophyta</taxon>
        <taxon>Spermatophyta</taxon>
        <taxon>Magnoliopsida</taxon>
        <taxon>eudicotyledons</taxon>
        <taxon>Gunneridae</taxon>
        <taxon>Pentapetalae</taxon>
        <taxon>Caryophyllales</taxon>
        <taxon>Nepenthaceae</taxon>
        <taxon>Nepenthes</taxon>
    </lineage>
</organism>
<feature type="region of interest" description="Disordered" evidence="1">
    <location>
        <begin position="38"/>
        <end position="82"/>
    </location>
</feature>
<feature type="region of interest" description="Disordered" evidence="1">
    <location>
        <begin position="1"/>
        <end position="20"/>
    </location>
</feature>
<feature type="compositionally biased region" description="Polar residues" evidence="1">
    <location>
        <begin position="38"/>
        <end position="47"/>
    </location>
</feature>
<accession>A0AAD3RYF5</accession>
<dbReference type="Proteomes" id="UP001279734">
    <property type="component" value="Unassembled WGS sequence"/>
</dbReference>
<sequence length="82" mass="8979">MTSRGNDLAEGSQEDVHQPMSINVELSRLRLTSFRKYSSLSGSNSSRTHFEFYPPIPKPPPLGEGTKGRSMPPKGCSNSPKS</sequence>
<evidence type="ECO:0000313" key="2">
    <source>
        <dbReference type="EMBL" id="GMH00876.1"/>
    </source>
</evidence>
<proteinExistence type="predicted"/>
<evidence type="ECO:0000256" key="1">
    <source>
        <dbReference type="SAM" id="MobiDB-lite"/>
    </source>
</evidence>
<reference evidence="2" key="1">
    <citation type="submission" date="2023-05" db="EMBL/GenBank/DDBJ databases">
        <title>Nepenthes gracilis genome sequencing.</title>
        <authorList>
            <person name="Fukushima K."/>
        </authorList>
    </citation>
    <scope>NUCLEOTIDE SEQUENCE</scope>
    <source>
        <strain evidence="2">SING2019-196</strain>
    </source>
</reference>
<comment type="caution">
    <text evidence="2">The sequence shown here is derived from an EMBL/GenBank/DDBJ whole genome shotgun (WGS) entry which is preliminary data.</text>
</comment>
<keyword evidence="3" id="KW-1185">Reference proteome</keyword>
<dbReference type="EMBL" id="BSYO01000002">
    <property type="protein sequence ID" value="GMH00876.1"/>
    <property type="molecule type" value="Genomic_DNA"/>
</dbReference>
<name>A0AAD3RYF5_NEPGR</name>
<gene>
    <name evidence="2" type="ORF">Nepgr_002715</name>
</gene>
<protein>
    <submittedName>
        <fullName evidence="2">Uncharacterized protein</fullName>
    </submittedName>
</protein>
<evidence type="ECO:0000313" key="3">
    <source>
        <dbReference type="Proteomes" id="UP001279734"/>
    </source>
</evidence>